<accession>A0A8J2K5Y8</accession>
<dbReference type="AlphaFoldDB" id="A0A8J2K5Y8"/>
<dbReference type="Proteomes" id="UP000708208">
    <property type="component" value="Unassembled WGS sequence"/>
</dbReference>
<comment type="caution">
    <text evidence="1">The sequence shown here is derived from an EMBL/GenBank/DDBJ whole genome shotgun (WGS) entry which is preliminary data.</text>
</comment>
<protein>
    <submittedName>
        <fullName evidence="1">Uncharacterized protein</fullName>
    </submittedName>
</protein>
<gene>
    <name evidence="1" type="ORF">AFUS01_LOCUS9979</name>
</gene>
<name>A0A8J2K5Y8_9HEXA</name>
<dbReference type="EMBL" id="CAJVCH010073074">
    <property type="protein sequence ID" value="CAG7720714.1"/>
    <property type="molecule type" value="Genomic_DNA"/>
</dbReference>
<proteinExistence type="predicted"/>
<evidence type="ECO:0000313" key="1">
    <source>
        <dbReference type="EMBL" id="CAG7720714.1"/>
    </source>
</evidence>
<organism evidence="1 2">
    <name type="scientific">Allacma fusca</name>
    <dbReference type="NCBI Taxonomy" id="39272"/>
    <lineage>
        <taxon>Eukaryota</taxon>
        <taxon>Metazoa</taxon>
        <taxon>Ecdysozoa</taxon>
        <taxon>Arthropoda</taxon>
        <taxon>Hexapoda</taxon>
        <taxon>Collembola</taxon>
        <taxon>Symphypleona</taxon>
        <taxon>Sminthuridae</taxon>
        <taxon>Allacma</taxon>
    </lineage>
</organism>
<evidence type="ECO:0000313" key="2">
    <source>
        <dbReference type="Proteomes" id="UP000708208"/>
    </source>
</evidence>
<keyword evidence="2" id="KW-1185">Reference proteome</keyword>
<sequence length="73" mass="8191">MKINQKPVIGEQPNPQLFIGPALAHIFGPTNILGRRRNVGPNYYPNLIPIVAQHWADAIQYHTHRLTLQGGKV</sequence>
<reference evidence="1" key="1">
    <citation type="submission" date="2021-06" db="EMBL/GenBank/DDBJ databases">
        <authorList>
            <person name="Hodson N. C."/>
            <person name="Mongue J. A."/>
            <person name="Jaron S. K."/>
        </authorList>
    </citation>
    <scope>NUCLEOTIDE SEQUENCE</scope>
</reference>